<evidence type="ECO:0000313" key="2">
    <source>
        <dbReference type="EMBL" id="PAV70536.1"/>
    </source>
</evidence>
<proteinExistence type="predicted"/>
<feature type="compositionally biased region" description="Basic and acidic residues" evidence="1">
    <location>
        <begin position="193"/>
        <end position="226"/>
    </location>
</feature>
<name>A0A2A2K980_9BILA</name>
<evidence type="ECO:0000256" key="1">
    <source>
        <dbReference type="SAM" id="MobiDB-lite"/>
    </source>
</evidence>
<feature type="compositionally biased region" description="Basic and acidic residues" evidence="1">
    <location>
        <begin position="246"/>
        <end position="256"/>
    </location>
</feature>
<keyword evidence="3" id="KW-1185">Reference proteome</keyword>
<organism evidence="2 3">
    <name type="scientific">Diploscapter pachys</name>
    <dbReference type="NCBI Taxonomy" id="2018661"/>
    <lineage>
        <taxon>Eukaryota</taxon>
        <taxon>Metazoa</taxon>
        <taxon>Ecdysozoa</taxon>
        <taxon>Nematoda</taxon>
        <taxon>Chromadorea</taxon>
        <taxon>Rhabditida</taxon>
        <taxon>Rhabditina</taxon>
        <taxon>Rhabditomorpha</taxon>
        <taxon>Rhabditoidea</taxon>
        <taxon>Rhabditidae</taxon>
        <taxon>Diploscapter</taxon>
    </lineage>
</organism>
<feature type="region of interest" description="Disordered" evidence="1">
    <location>
        <begin position="193"/>
        <end position="256"/>
    </location>
</feature>
<evidence type="ECO:0000313" key="3">
    <source>
        <dbReference type="Proteomes" id="UP000218231"/>
    </source>
</evidence>
<dbReference type="EMBL" id="LIAE01009274">
    <property type="protein sequence ID" value="PAV70536.1"/>
    <property type="molecule type" value="Genomic_DNA"/>
</dbReference>
<comment type="caution">
    <text evidence="2">The sequence shown here is derived from an EMBL/GenBank/DDBJ whole genome shotgun (WGS) entry which is preliminary data.</text>
</comment>
<dbReference type="Proteomes" id="UP000218231">
    <property type="component" value="Unassembled WGS sequence"/>
</dbReference>
<feature type="compositionally biased region" description="Basic and acidic residues" evidence="1">
    <location>
        <begin position="310"/>
        <end position="341"/>
    </location>
</feature>
<sequence>MVRRYAHMSTKHLQPYADQLIFEGTKAPARPSGINPGQGHKNGHRDRPTRIRLVAEADLTNAAAIFAVDRHQNAHAKQHGKLGGTAETDQGQRNADDRCQAHHHRQDQQTAPDEAPFLRHRCEDEVGVAFGQIVEVALRTVEEALAPQPARTDRDLGLADVIAGAEGVTFGIEEDEDAISLIVVQRILEGEGACDRDSERATDEQAHRNTRQEHHRDAAAGDHQRGAEIGLLGDQRGRNADQQAGRPDRAEAPRLAGREHVVEARAGQHDGGLHEFGWLQLDADVEPALAAAAYRADQFNQHQRNDDDDIGRQRRRSPDAFGHVGDRQGHAQQDEEADALRQRPGLAAARSDRGSDGHGSLRVARSVVGRVGVARHVAVGDGGAHRRLRRIGEIGRRLHRVRIAGDGGIGLGGVGRGLRCLGGAIGGGFGSHARLDVAAPSGFDVSEALHRAVAIEQPRHDVAADHRRVEIADGVAIVFEHDRGGVAGIVGGSEADEQSVVAQLEGQLPVLEHARAPFCHGDAADLGGARLRRDGDARDQQPRRAAGAALVHHAVHRVPNDREMLRSERQRRCVEVDVMREQARLQRATRREPRRHDGKLQRVGEHIALADRRVQTVSDGPFRLVFPQLPFGIWHRAVTLRRQRQIELLPQPHHPRDRGDLVVADTADHFVEIDVAALFDRALQVERTVAAALVAVEDAGADAHRARADDAVMRADACGEQRETVHRLHRRSRRPGVDRQLLRLAGDVGTSGQFGDDLAACGDFDALGAWCAAEFTFQLLFKAILAELETRCATAAPAG</sequence>
<reference evidence="2 3" key="1">
    <citation type="journal article" date="2017" name="Curr. Biol.">
        <title>Genome architecture and evolution of a unichromosomal asexual nematode.</title>
        <authorList>
            <person name="Fradin H."/>
            <person name="Zegar C."/>
            <person name="Gutwein M."/>
            <person name="Lucas J."/>
            <person name="Kovtun M."/>
            <person name="Corcoran D."/>
            <person name="Baugh L.R."/>
            <person name="Kiontke K."/>
            <person name="Gunsalus K."/>
            <person name="Fitch D.H."/>
            <person name="Piano F."/>
        </authorList>
    </citation>
    <scope>NUCLEOTIDE SEQUENCE [LARGE SCALE GENOMIC DNA]</scope>
    <source>
        <strain evidence="2">PF1309</strain>
    </source>
</reference>
<feature type="region of interest" description="Disordered" evidence="1">
    <location>
        <begin position="75"/>
        <end position="114"/>
    </location>
</feature>
<gene>
    <name evidence="2" type="ORF">WR25_16397</name>
</gene>
<protein>
    <submittedName>
        <fullName evidence="2">Uncharacterized protein</fullName>
    </submittedName>
</protein>
<feature type="region of interest" description="Disordered" evidence="1">
    <location>
        <begin position="296"/>
        <end position="361"/>
    </location>
</feature>
<accession>A0A2A2K980</accession>
<dbReference type="AlphaFoldDB" id="A0A2A2K980"/>